<dbReference type="AlphaFoldDB" id="A0A8S1JN68"/>
<feature type="compositionally biased region" description="Polar residues" evidence="1">
    <location>
        <begin position="1"/>
        <end position="19"/>
    </location>
</feature>
<evidence type="ECO:0000256" key="1">
    <source>
        <dbReference type="SAM" id="MobiDB-lite"/>
    </source>
</evidence>
<evidence type="ECO:0000313" key="2">
    <source>
        <dbReference type="EMBL" id="CAD8043311.1"/>
    </source>
</evidence>
<sequence>MIAIVQTPSTVQSTRQSKTPGEYDHFRRILKTRQRFPSSSDCKFRKSLSSPLKKQSANQPTEKRVLLTLQDRPKTQADLPERPPEYYNLFNLPYKNYKYQKPPGQINVAEYLEGTYQLGKTIGIWDKNILHKKLNVNNLQIKRSNYTSDHLIKARKPQGPSSCLETIYIAKLQLDNEQSQEALIKMKAMEDTLKQDIQRYLVEGSSTQLQIKFPSQSYILNRWTRQSIGQEAPQCSKCELIPKFAFQKNQVNNSVESLKRSMIQFQSQDNSSQITELPQPMKFYKFDPKINSFWHLYKTKGMTIESLKEGFKILKKPIIGDRLLLSFDLSPLNIDERVSYKQFCHFIRVFIYKKASLKEMIDSVLNFYDPEKQQRVTNREFININRILCEQFIEKHPAVKPIYQELIQNFKLSKVISDENDTYFDQQAFKHVFISNQMHIQDIIELISDE</sequence>
<organism evidence="2 3">
    <name type="scientific">Paramecium primaurelia</name>
    <dbReference type="NCBI Taxonomy" id="5886"/>
    <lineage>
        <taxon>Eukaryota</taxon>
        <taxon>Sar</taxon>
        <taxon>Alveolata</taxon>
        <taxon>Ciliophora</taxon>
        <taxon>Intramacronucleata</taxon>
        <taxon>Oligohymenophorea</taxon>
        <taxon>Peniculida</taxon>
        <taxon>Parameciidae</taxon>
        <taxon>Paramecium</taxon>
    </lineage>
</organism>
<reference evidence="2" key="1">
    <citation type="submission" date="2021-01" db="EMBL/GenBank/DDBJ databases">
        <authorList>
            <consortium name="Genoscope - CEA"/>
            <person name="William W."/>
        </authorList>
    </citation>
    <scope>NUCLEOTIDE SEQUENCE</scope>
</reference>
<gene>
    <name evidence="2" type="ORF">PPRIM_AZ9-3.1.T0040535</name>
</gene>
<dbReference type="OMA" id="KINSFWH"/>
<dbReference type="Proteomes" id="UP000688137">
    <property type="component" value="Unassembled WGS sequence"/>
</dbReference>
<feature type="region of interest" description="Disordered" evidence="1">
    <location>
        <begin position="1"/>
        <end position="22"/>
    </location>
</feature>
<comment type="caution">
    <text evidence="2">The sequence shown here is derived from an EMBL/GenBank/DDBJ whole genome shotgun (WGS) entry which is preliminary data.</text>
</comment>
<protein>
    <submittedName>
        <fullName evidence="2">Uncharacterized protein</fullName>
    </submittedName>
</protein>
<feature type="compositionally biased region" description="Polar residues" evidence="1">
    <location>
        <begin position="40"/>
        <end position="60"/>
    </location>
</feature>
<accession>A0A8S1JN68</accession>
<proteinExistence type="predicted"/>
<keyword evidence="3" id="KW-1185">Reference proteome</keyword>
<dbReference type="EMBL" id="CAJJDM010000001">
    <property type="protein sequence ID" value="CAD8043311.1"/>
    <property type="molecule type" value="Genomic_DNA"/>
</dbReference>
<name>A0A8S1JN68_PARPR</name>
<evidence type="ECO:0000313" key="3">
    <source>
        <dbReference type="Proteomes" id="UP000688137"/>
    </source>
</evidence>
<feature type="region of interest" description="Disordered" evidence="1">
    <location>
        <begin position="40"/>
        <end position="62"/>
    </location>
</feature>